<dbReference type="RefSeq" id="XP_045146533.1">
    <property type="nucleotide sequence ID" value="XM_045290598.1"/>
</dbReference>
<gene>
    <name evidence="2" type="primary">LOC101650421</name>
</gene>
<dbReference type="Proteomes" id="UP000694863">
    <property type="component" value="Unplaced"/>
</dbReference>
<name>A0AC55D465_ECHTE</name>
<organism evidence="1 2">
    <name type="scientific">Echinops telfairi</name>
    <name type="common">Lesser hedgehog tenrec</name>
    <dbReference type="NCBI Taxonomy" id="9371"/>
    <lineage>
        <taxon>Eukaryota</taxon>
        <taxon>Metazoa</taxon>
        <taxon>Chordata</taxon>
        <taxon>Craniata</taxon>
        <taxon>Vertebrata</taxon>
        <taxon>Euteleostomi</taxon>
        <taxon>Mammalia</taxon>
        <taxon>Eutheria</taxon>
        <taxon>Afrotheria</taxon>
        <taxon>Tenrecidae</taxon>
        <taxon>Tenrecinae</taxon>
        <taxon>Echinops</taxon>
    </lineage>
</organism>
<reference evidence="2" key="1">
    <citation type="submission" date="2025-08" db="UniProtKB">
        <authorList>
            <consortium name="RefSeq"/>
        </authorList>
    </citation>
    <scope>IDENTIFICATION</scope>
</reference>
<evidence type="ECO:0000313" key="2">
    <source>
        <dbReference type="RefSeq" id="XP_045146533.1"/>
    </source>
</evidence>
<protein>
    <submittedName>
        <fullName evidence="2">Nuclear RNA export factor 2-like isoform X1</fullName>
    </submittedName>
</protein>
<proteinExistence type="predicted"/>
<accession>A0AC55D465</accession>
<keyword evidence="1" id="KW-1185">Reference proteome</keyword>
<evidence type="ECO:0000313" key="1">
    <source>
        <dbReference type="Proteomes" id="UP000694863"/>
    </source>
</evidence>
<sequence length="658" mass="76059">MYSTAKNFRTYRTEEYKGGGNTSRGRVNYKSYFHENCGEENVYYKNNGYKSRLSQFQEDDGNTAMSDIQKDLHPRHNLSTTDDNNRKVARDNKDLIHITEWRDGNHQMRNMNKNEPGCKDRTFPMTKNKGPMPKYRTPSKREIEENGQNNIYGNWFKITIPYGRKYTKTWLLNSIQSKCSVHFTPVDFHYVRSQAHFFVKNSTTAFALKNVNYKIHDENNHQVRLFVKESAAPSSEQNKLKPEEIEQLKLAMKKRFDVSQKSLNLQSFRFDQDLMSHDIDMILNRRNCMSATLTVIEENFPELLSLNLCSNKLYQLDGLADIIPKAPQIKILNLSNNELKSLRQLDKIREMKLEELWLQGNPLYNNFSNYSTYMSAILDYFPKLLCLDGKDVTHSMDVETGASEILKPSKKNHGVSEMLKNLVLQFLEQYYSIYDCGDRSRLLDAYHDEACFSLTIPCNPKELVPLSLYKYSKSNRNMKNCKDHVLLTQLLKHTKRDVVDFLRVLPKTQHDLSSFMVDICILTEKMLCFSVNGRFKEEVEATCPVILRAFTRIFIVIPASNSRLCIVNDTLTVSNACPKEIQSDVSIPARAPSSIPVPTISQEQQAMVQAFSTQSGMKFNWSLKCLEQNDWNYAVAGQNFTLLKAEGKIPKEAFQQIS</sequence>